<reference evidence="14" key="2">
    <citation type="submission" date="2025-08" db="UniProtKB">
        <authorList>
            <consortium name="Ensembl"/>
        </authorList>
    </citation>
    <scope>IDENTIFICATION</scope>
</reference>
<dbReference type="PANTHER" id="PTHR12300:SF39">
    <property type="entry name" value="RECEPTOR EXPRESSION-ENHANCING PROTEIN 3"/>
    <property type="match status" value="1"/>
</dbReference>
<keyword evidence="9 12" id="KW-0472">Membrane</keyword>
<dbReference type="InterPro" id="IPR004345">
    <property type="entry name" value="TB2_DP1_HVA22"/>
</dbReference>
<dbReference type="Pfam" id="PF03134">
    <property type="entry name" value="TB2_DP1_HVA22"/>
    <property type="match status" value="1"/>
</dbReference>
<keyword evidence="15" id="KW-1185">Reference proteome</keyword>
<evidence type="ECO:0000256" key="9">
    <source>
        <dbReference type="ARBA" id="ARBA00023136"/>
    </source>
</evidence>
<feature type="compositionally biased region" description="Acidic residues" evidence="13">
    <location>
        <begin position="220"/>
        <end position="239"/>
    </location>
</feature>
<keyword evidence="8 12" id="KW-1133">Transmembrane helix</keyword>
<reference evidence="14" key="3">
    <citation type="submission" date="2025-09" db="UniProtKB">
        <authorList>
            <consortium name="Ensembl"/>
        </authorList>
    </citation>
    <scope>IDENTIFICATION</scope>
</reference>
<dbReference type="GO" id="GO:0008017">
    <property type="term" value="F:microtubule binding"/>
    <property type="evidence" value="ECO:0007669"/>
    <property type="project" value="TreeGrafter"/>
</dbReference>
<evidence type="ECO:0000256" key="7">
    <source>
        <dbReference type="ARBA" id="ARBA00022824"/>
    </source>
</evidence>
<evidence type="ECO:0000256" key="4">
    <source>
        <dbReference type="ARBA" id="ARBA00022692"/>
    </source>
</evidence>
<keyword evidence="6" id="KW-0498">Mitosis</keyword>
<feature type="transmembrane region" description="Helical" evidence="12">
    <location>
        <begin position="6"/>
        <end position="24"/>
    </location>
</feature>
<keyword evidence="4 12" id="KW-0812">Transmembrane</keyword>
<dbReference type="Proteomes" id="UP000265120">
    <property type="component" value="Chromosome 8"/>
</dbReference>
<organism evidence="14 15">
    <name type="scientific">Cynoglossus semilaevis</name>
    <name type="common">Tongue sole</name>
    <dbReference type="NCBI Taxonomy" id="244447"/>
    <lineage>
        <taxon>Eukaryota</taxon>
        <taxon>Metazoa</taxon>
        <taxon>Chordata</taxon>
        <taxon>Craniata</taxon>
        <taxon>Vertebrata</taxon>
        <taxon>Euteleostomi</taxon>
        <taxon>Actinopterygii</taxon>
        <taxon>Neopterygii</taxon>
        <taxon>Teleostei</taxon>
        <taxon>Neoteleostei</taxon>
        <taxon>Acanthomorphata</taxon>
        <taxon>Carangaria</taxon>
        <taxon>Pleuronectiformes</taxon>
        <taxon>Pleuronectoidei</taxon>
        <taxon>Cynoglossidae</taxon>
        <taxon>Cynoglossinae</taxon>
        <taxon>Cynoglossus</taxon>
    </lineage>
</organism>
<feature type="compositionally biased region" description="Polar residues" evidence="13">
    <location>
        <begin position="206"/>
        <end position="215"/>
    </location>
</feature>
<evidence type="ECO:0000256" key="1">
    <source>
        <dbReference type="ARBA" id="ARBA00004477"/>
    </source>
</evidence>
<dbReference type="GO" id="GO:0071782">
    <property type="term" value="C:endoplasmic reticulum tubular network"/>
    <property type="evidence" value="ECO:0007669"/>
    <property type="project" value="TreeGrafter"/>
</dbReference>
<evidence type="ECO:0000256" key="13">
    <source>
        <dbReference type="SAM" id="MobiDB-lite"/>
    </source>
</evidence>
<name>A0A3P8VU99_CYNSE</name>
<keyword evidence="7" id="KW-0256">Endoplasmic reticulum</keyword>
<dbReference type="GO" id="GO:0005789">
    <property type="term" value="C:endoplasmic reticulum membrane"/>
    <property type="evidence" value="ECO:0007669"/>
    <property type="project" value="UniProtKB-SubCell"/>
</dbReference>
<evidence type="ECO:0000256" key="11">
    <source>
        <dbReference type="ARBA" id="ARBA00037282"/>
    </source>
</evidence>
<evidence type="ECO:0000256" key="10">
    <source>
        <dbReference type="ARBA" id="ARBA00023306"/>
    </source>
</evidence>
<dbReference type="GO" id="GO:0051301">
    <property type="term" value="P:cell division"/>
    <property type="evidence" value="ECO:0007669"/>
    <property type="project" value="UniProtKB-KW"/>
</dbReference>
<dbReference type="GeneTree" id="ENSGT00940000158794"/>
<comment type="subcellular location">
    <subcellularLocation>
        <location evidence="1">Endoplasmic reticulum membrane</location>
        <topology evidence="1">Multi-pass membrane protein</topology>
    </subcellularLocation>
    <subcellularLocation>
        <location evidence="12">Membrane</location>
        <topology evidence="12">Multi-pass membrane protein</topology>
    </subcellularLocation>
</comment>
<reference evidence="14 15" key="1">
    <citation type="journal article" date="2014" name="Nat. Genet.">
        <title>Whole-genome sequence of a flatfish provides insights into ZW sex chromosome evolution and adaptation to a benthic lifestyle.</title>
        <authorList>
            <person name="Chen S."/>
            <person name="Zhang G."/>
            <person name="Shao C."/>
            <person name="Huang Q."/>
            <person name="Liu G."/>
            <person name="Zhang P."/>
            <person name="Song W."/>
            <person name="An N."/>
            <person name="Chalopin D."/>
            <person name="Volff J.N."/>
            <person name="Hong Y."/>
            <person name="Li Q."/>
            <person name="Sha Z."/>
            <person name="Zhou H."/>
            <person name="Xie M."/>
            <person name="Yu Q."/>
            <person name="Liu Y."/>
            <person name="Xiang H."/>
            <person name="Wang N."/>
            <person name="Wu K."/>
            <person name="Yang C."/>
            <person name="Zhou Q."/>
            <person name="Liao X."/>
            <person name="Yang L."/>
            <person name="Hu Q."/>
            <person name="Zhang J."/>
            <person name="Meng L."/>
            <person name="Jin L."/>
            <person name="Tian Y."/>
            <person name="Lian J."/>
            <person name="Yang J."/>
            <person name="Miao G."/>
            <person name="Liu S."/>
            <person name="Liang Z."/>
            <person name="Yan F."/>
            <person name="Li Y."/>
            <person name="Sun B."/>
            <person name="Zhang H."/>
            <person name="Zhang J."/>
            <person name="Zhu Y."/>
            <person name="Du M."/>
            <person name="Zhao Y."/>
            <person name="Schartl M."/>
            <person name="Tang Q."/>
            <person name="Wang J."/>
        </authorList>
    </citation>
    <scope>NUCLEOTIDE SEQUENCE</scope>
</reference>
<protein>
    <recommendedName>
        <fullName evidence="12">Receptor expression-enhancing protein</fullName>
    </recommendedName>
</protein>
<dbReference type="GO" id="GO:0071786">
    <property type="term" value="P:endoplasmic reticulum tubular network organization"/>
    <property type="evidence" value="ECO:0007669"/>
    <property type="project" value="TreeGrafter"/>
</dbReference>
<evidence type="ECO:0000256" key="5">
    <source>
        <dbReference type="ARBA" id="ARBA00022701"/>
    </source>
</evidence>
<feature type="compositionally biased region" description="Basic and acidic residues" evidence="13">
    <location>
        <begin position="195"/>
        <end position="205"/>
    </location>
</feature>
<feature type="transmembrane region" description="Helical" evidence="12">
    <location>
        <begin position="36"/>
        <end position="54"/>
    </location>
</feature>
<dbReference type="Ensembl" id="ENSCSET00000018109.1">
    <property type="protein sequence ID" value="ENSCSEP00000017889.1"/>
    <property type="gene ID" value="ENSCSEG00000011467.1"/>
</dbReference>
<comment type="similarity">
    <text evidence="2 12">Belongs to the DP1 family.</text>
</comment>
<evidence type="ECO:0000256" key="2">
    <source>
        <dbReference type="ARBA" id="ARBA00008573"/>
    </source>
</evidence>
<keyword evidence="10" id="KW-0131">Cell cycle</keyword>
<evidence type="ECO:0000313" key="15">
    <source>
        <dbReference type="Proteomes" id="UP000265120"/>
    </source>
</evidence>
<keyword evidence="3" id="KW-0132">Cell division</keyword>
<sequence>MVSWIISRSVVLVFGTLYPAYYSYKAVKTKNVKEYVRWMMYWIVYALYTVVETVTDLTLAWFPLYYELKIAFVIWLLSPYTRGASLIYRKCLHPLLSSREREIDDYIVQAKERSYETMVNFGKQGLSIAATAAVSAAVKGQGAITEKLRSLSMHDLTQISQQDDRGNQLYPYSSHAANPAVRRAQSSDAADEEDDHHSTECRDKSAPQTGRQRQQLEYYYDQEERTDEEAEPTFSEDEAVTQKGLRRSQSVKMTRSRVRKDARYGSLKIKGKKRPALSSVNYAM</sequence>
<dbReference type="PANTHER" id="PTHR12300">
    <property type="entry name" value="HVA22-LIKE PROTEINS"/>
    <property type="match status" value="1"/>
</dbReference>
<evidence type="ECO:0000313" key="14">
    <source>
        <dbReference type="Ensembl" id="ENSCSEP00000017889.1"/>
    </source>
</evidence>
<accession>A0A3P8VU99</accession>
<proteinExistence type="inferred from homology"/>
<dbReference type="GO" id="GO:0005881">
    <property type="term" value="C:cytoplasmic microtubule"/>
    <property type="evidence" value="ECO:0007669"/>
    <property type="project" value="TreeGrafter"/>
</dbReference>
<evidence type="ECO:0000256" key="3">
    <source>
        <dbReference type="ARBA" id="ARBA00022618"/>
    </source>
</evidence>
<dbReference type="AlphaFoldDB" id="A0A3P8VU99"/>
<comment type="function">
    <text evidence="11">Microtubule-binding protein required to ensure proper cell division and nuclear envelope reassembly by sequestering the endoplasmic reticulum away from chromosomes during mitosis. Probably acts by clearing the endoplasmic reticulum membrane from metaphase chromosomes.</text>
</comment>
<keyword evidence="5" id="KW-0493">Microtubule</keyword>
<feature type="region of interest" description="Disordered" evidence="13">
    <location>
        <begin position="165"/>
        <end position="284"/>
    </location>
</feature>
<evidence type="ECO:0000256" key="8">
    <source>
        <dbReference type="ARBA" id="ARBA00022989"/>
    </source>
</evidence>
<evidence type="ECO:0000256" key="6">
    <source>
        <dbReference type="ARBA" id="ARBA00022776"/>
    </source>
</evidence>
<evidence type="ECO:0000256" key="12">
    <source>
        <dbReference type="RuleBase" id="RU362006"/>
    </source>
</evidence>